<keyword evidence="2" id="KW-0446">Lipid-binding</keyword>
<keyword evidence="2" id="KW-0472">Membrane</keyword>
<organism evidence="4 5">
    <name type="scientific">Ruegeria marina</name>
    <dbReference type="NCBI Taxonomy" id="639004"/>
    <lineage>
        <taxon>Bacteria</taxon>
        <taxon>Pseudomonadati</taxon>
        <taxon>Pseudomonadota</taxon>
        <taxon>Alphaproteobacteria</taxon>
        <taxon>Rhodobacterales</taxon>
        <taxon>Roseobacteraceae</taxon>
        <taxon>Ruegeria</taxon>
    </lineage>
</organism>
<accession>A0A1G6Z5C4</accession>
<keyword evidence="2" id="KW-0732">Signal</keyword>
<keyword evidence="2 4" id="KW-0449">Lipoprotein</keyword>
<evidence type="ECO:0000313" key="5">
    <source>
        <dbReference type="Proteomes" id="UP000199628"/>
    </source>
</evidence>
<dbReference type="InterPro" id="IPR022271">
    <property type="entry name" value="Lipocalin_ApoD"/>
</dbReference>
<dbReference type="GO" id="GO:0008289">
    <property type="term" value="F:lipid binding"/>
    <property type="evidence" value="ECO:0007669"/>
    <property type="project" value="UniProtKB-UniRule"/>
</dbReference>
<dbReference type="Gene3D" id="2.40.128.20">
    <property type="match status" value="1"/>
</dbReference>
<dbReference type="RefSeq" id="WP_093033993.1">
    <property type="nucleotide sequence ID" value="NZ_FMZV01000012.1"/>
</dbReference>
<dbReference type="PRINTS" id="PR01171">
    <property type="entry name" value="BCTLIPOCALIN"/>
</dbReference>
<comment type="subunit">
    <text evidence="2">Homodimer.</text>
</comment>
<proteinExistence type="inferred from homology"/>
<dbReference type="PANTHER" id="PTHR10612:SF34">
    <property type="entry name" value="APOLIPOPROTEIN D"/>
    <property type="match status" value="1"/>
</dbReference>
<dbReference type="PANTHER" id="PTHR10612">
    <property type="entry name" value="APOLIPOPROTEIN D"/>
    <property type="match status" value="1"/>
</dbReference>
<comment type="function">
    <text evidence="2">Involved in the storage or transport of lipids necessary for membrane maintenance under stressful conditions. Displays a binding preference for lysophospholipids.</text>
</comment>
<dbReference type="InterPro" id="IPR012674">
    <property type="entry name" value="Calycin"/>
</dbReference>
<feature type="domain" description="Lipocalin/cytosolic fatty-acid binding" evidence="3">
    <location>
        <begin position="37"/>
        <end position="178"/>
    </location>
</feature>
<keyword evidence="5" id="KW-1185">Reference proteome</keyword>
<dbReference type="GO" id="GO:0009279">
    <property type="term" value="C:cell outer membrane"/>
    <property type="evidence" value="ECO:0007669"/>
    <property type="project" value="UniProtKB-SubCell"/>
</dbReference>
<keyword evidence="2" id="KW-0998">Cell outer membrane</keyword>
<dbReference type="CDD" id="cd19438">
    <property type="entry name" value="lipocalin_Blc-like"/>
    <property type="match status" value="1"/>
</dbReference>
<feature type="signal peptide" evidence="2">
    <location>
        <begin position="1"/>
        <end position="21"/>
    </location>
</feature>
<gene>
    <name evidence="4" type="ORF">SAMN04488239_11285</name>
</gene>
<dbReference type="Pfam" id="PF08212">
    <property type="entry name" value="Lipocalin_2"/>
    <property type="match status" value="1"/>
</dbReference>
<dbReference type="AlphaFoldDB" id="A0A1G6Z5C4"/>
<dbReference type="InterPro" id="IPR002446">
    <property type="entry name" value="Lipocalin_bac"/>
</dbReference>
<comment type="subcellular location">
    <subcellularLocation>
        <location evidence="2">Cell outer membrane</location>
    </subcellularLocation>
</comment>
<reference evidence="5" key="1">
    <citation type="submission" date="2016-10" db="EMBL/GenBank/DDBJ databases">
        <authorList>
            <person name="Varghese N."/>
            <person name="Submissions S."/>
        </authorList>
    </citation>
    <scope>NUCLEOTIDE SEQUENCE [LARGE SCALE GENOMIC DNA]</scope>
    <source>
        <strain evidence="5">CGMCC 1.9108</strain>
    </source>
</reference>
<protein>
    <recommendedName>
        <fullName evidence="2">Outer membrane lipoprotein Blc</fullName>
    </recommendedName>
</protein>
<dbReference type="PIRSF" id="PIRSF036893">
    <property type="entry name" value="Lipocalin_ApoD"/>
    <property type="match status" value="1"/>
</dbReference>
<comment type="similarity">
    <text evidence="1 2">Belongs to the calycin superfamily. Lipocalin family.</text>
</comment>
<evidence type="ECO:0000259" key="3">
    <source>
        <dbReference type="Pfam" id="PF08212"/>
    </source>
</evidence>
<evidence type="ECO:0000313" key="4">
    <source>
        <dbReference type="EMBL" id="SDD97167.1"/>
    </source>
</evidence>
<feature type="chain" id="PRO_5013434635" description="Outer membrane lipoprotein Blc" evidence="2">
    <location>
        <begin position="22"/>
        <end position="181"/>
    </location>
</feature>
<evidence type="ECO:0000256" key="2">
    <source>
        <dbReference type="PIRNR" id="PIRNR036893"/>
    </source>
</evidence>
<dbReference type="InterPro" id="IPR022272">
    <property type="entry name" value="Lipocalin_CS"/>
</dbReference>
<dbReference type="STRING" id="639004.SAMN04488239_11285"/>
<dbReference type="Proteomes" id="UP000199628">
    <property type="component" value="Unassembled WGS sequence"/>
</dbReference>
<dbReference type="PROSITE" id="PS00213">
    <property type="entry name" value="LIPOCALIN"/>
    <property type="match status" value="1"/>
</dbReference>
<dbReference type="OrthoDB" id="594739at2"/>
<evidence type="ECO:0000256" key="1">
    <source>
        <dbReference type="ARBA" id="ARBA00006889"/>
    </source>
</evidence>
<dbReference type="InterPro" id="IPR047202">
    <property type="entry name" value="Lipocalin_Blc-like_dom"/>
</dbReference>
<dbReference type="EMBL" id="FMZV01000012">
    <property type="protein sequence ID" value="SDD97167.1"/>
    <property type="molecule type" value="Genomic_DNA"/>
</dbReference>
<sequence length="181" mass="19497">MTRLAAVLAALLAFAASVAGAETYRDRSVAISAVPALDIDRYLGRWYEIARFPNRFEQGCVGVTADYALRDDGQVSVTNTCRKGALDGPVTTAEGVARVEGPGKLTVTFVPWLPFARGDYWVLYIDEGYTVAAIGTPRGKTGWILARQPRIGADMRARAEAALAANGYDTSKLIDVAQDPR</sequence>
<dbReference type="InterPro" id="IPR000566">
    <property type="entry name" value="Lipocln_cytosolic_FA-bd_dom"/>
</dbReference>
<dbReference type="GO" id="GO:0006950">
    <property type="term" value="P:response to stress"/>
    <property type="evidence" value="ECO:0007669"/>
    <property type="project" value="UniProtKB-ARBA"/>
</dbReference>
<name>A0A1G6Z5C4_9RHOB</name>
<dbReference type="SUPFAM" id="SSF50814">
    <property type="entry name" value="Lipocalins"/>
    <property type="match status" value="1"/>
</dbReference>